<feature type="transmembrane region" description="Helical" evidence="2">
    <location>
        <begin position="12"/>
        <end position="30"/>
    </location>
</feature>
<protein>
    <submittedName>
        <fullName evidence="3">Uncharacterized protein</fullName>
    </submittedName>
</protein>
<dbReference type="GO" id="GO:0019748">
    <property type="term" value="P:secondary metabolic process"/>
    <property type="evidence" value="ECO:0007669"/>
    <property type="project" value="TreeGrafter"/>
</dbReference>
<proteinExistence type="inferred from homology"/>
<reference evidence="3 4" key="1">
    <citation type="submission" date="2021-07" db="EMBL/GenBank/DDBJ databases">
        <title>The Aristolochia fimbriata genome: insights into angiosperm evolution, floral development and chemical biosynthesis.</title>
        <authorList>
            <person name="Jiao Y."/>
        </authorList>
    </citation>
    <scope>NUCLEOTIDE SEQUENCE [LARGE SCALE GENOMIC DNA]</scope>
    <source>
        <strain evidence="3">IBCAS-2021</strain>
        <tissue evidence="3">Leaf</tissue>
    </source>
</reference>
<keyword evidence="2" id="KW-0812">Transmembrane</keyword>
<dbReference type="GO" id="GO:0004185">
    <property type="term" value="F:serine-type carboxypeptidase activity"/>
    <property type="evidence" value="ECO:0007669"/>
    <property type="project" value="InterPro"/>
</dbReference>
<dbReference type="InterPro" id="IPR001563">
    <property type="entry name" value="Peptidase_S10"/>
</dbReference>
<evidence type="ECO:0000256" key="2">
    <source>
        <dbReference type="SAM" id="Phobius"/>
    </source>
</evidence>
<comment type="caution">
    <text evidence="3">The sequence shown here is derived from an EMBL/GenBank/DDBJ whole genome shotgun (WGS) entry which is preliminary data.</text>
</comment>
<dbReference type="Gene3D" id="3.40.50.1820">
    <property type="entry name" value="alpha/beta hydrolase"/>
    <property type="match status" value="2"/>
</dbReference>
<dbReference type="PANTHER" id="PTHR11802:SF29">
    <property type="entry name" value="SERINE CARBOXYPEPTIDASE-LIKE 19"/>
    <property type="match status" value="1"/>
</dbReference>
<sequence length="442" mass="49453">MALMYEQCSVKFPSIALCLFASVLLLLISWEVNEANEFSPNIIKHLPGFEGTLPFSLETGYVGVGESEEFQLFYYFVESEEFQPFYYFVESESTNPKEAPLFIWMTGGPCCSSMVGLATEMGPFTFKRPLYDGSLPSITLNPHSWTKIVSIIFLDQPVGTGFSYASVTDYNMGDSMAAKLVHQFIRKWLNDHPLFVSSPLYVAGDSYSGQVVPVIVKEIWDEGIEAGEQPPLNLKGYILGNPRTDRRYDIGSRVSHIHGMALISDELYEAAKISCGGDYTNTGSLKCKEAVEAVYKCIAGINSVHILETDCFSKKTTSDVGRQAILCDEYILSEQWANNDSVQQALNVHKGSIRKWKICDTSIPYTKDITSAIEYHRKLSSKGYRTLVYSGDHDFGHIAGFTRTYSNNMTFATIKGGGHTAPTYKPEECFKMIQRWVFGNPL</sequence>
<evidence type="ECO:0000256" key="1">
    <source>
        <dbReference type="ARBA" id="ARBA00009431"/>
    </source>
</evidence>
<name>A0AAV7DZT5_ARIFI</name>
<accession>A0AAV7DZT5</accession>
<dbReference type="InterPro" id="IPR029058">
    <property type="entry name" value="AB_hydrolase_fold"/>
</dbReference>
<dbReference type="GO" id="GO:0006508">
    <property type="term" value="P:proteolysis"/>
    <property type="evidence" value="ECO:0007669"/>
    <property type="project" value="InterPro"/>
</dbReference>
<evidence type="ECO:0000313" key="3">
    <source>
        <dbReference type="EMBL" id="KAG9440607.1"/>
    </source>
</evidence>
<gene>
    <name evidence="3" type="ORF">H6P81_020772</name>
</gene>
<dbReference type="Proteomes" id="UP000825729">
    <property type="component" value="Unassembled WGS sequence"/>
</dbReference>
<dbReference type="Pfam" id="PF00450">
    <property type="entry name" value="Peptidase_S10"/>
    <property type="match status" value="2"/>
</dbReference>
<dbReference type="PRINTS" id="PR00724">
    <property type="entry name" value="CRBOXYPTASEC"/>
</dbReference>
<comment type="similarity">
    <text evidence="1">Belongs to the peptidase S10 family.</text>
</comment>
<dbReference type="GO" id="GO:0016747">
    <property type="term" value="F:acyltransferase activity, transferring groups other than amino-acyl groups"/>
    <property type="evidence" value="ECO:0007669"/>
    <property type="project" value="TreeGrafter"/>
</dbReference>
<dbReference type="EMBL" id="JAINDJ010000008">
    <property type="protein sequence ID" value="KAG9440607.1"/>
    <property type="molecule type" value="Genomic_DNA"/>
</dbReference>
<dbReference type="SUPFAM" id="SSF53474">
    <property type="entry name" value="alpha/beta-Hydrolases"/>
    <property type="match status" value="1"/>
</dbReference>
<evidence type="ECO:0000313" key="4">
    <source>
        <dbReference type="Proteomes" id="UP000825729"/>
    </source>
</evidence>
<dbReference type="Gene3D" id="3.40.50.12670">
    <property type="match status" value="2"/>
</dbReference>
<keyword evidence="2" id="KW-0472">Membrane</keyword>
<dbReference type="AlphaFoldDB" id="A0AAV7DZT5"/>
<dbReference type="PANTHER" id="PTHR11802">
    <property type="entry name" value="SERINE PROTEASE FAMILY S10 SERINE CARBOXYPEPTIDASE"/>
    <property type="match status" value="1"/>
</dbReference>
<organism evidence="3 4">
    <name type="scientific">Aristolochia fimbriata</name>
    <name type="common">White veined hardy Dutchman's pipe vine</name>
    <dbReference type="NCBI Taxonomy" id="158543"/>
    <lineage>
        <taxon>Eukaryota</taxon>
        <taxon>Viridiplantae</taxon>
        <taxon>Streptophyta</taxon>
        <taxon>Embryophyta</taxon>
        <taxon>Tracheophyta</taxon>
        <taxon>Spermatophyta</taxon>
        <taxon>Magnoliopsida</taxon>
        <taxon>Magnoliidae</taxon>
        <taxon>Piperales</taxon>
        <taxon>Aristolochiaceae</taxon>
        <taxon>Aristolochia</taxon>
    </lineage>
</organism>
<keyword evidence="4" id="KW-1185">Reference proteome</keyword>
<keyword evidence="2" id="KW-1133">Transmembrane helix</keyword>